<protein>
    <submittedName>
        <fullName evidence="1">Uncharacterized protein</fullName>
    </submittedName>
</protein>
<evidence type="ECO:0000313" key="1">
    <source>
        <dbReference type="EMBL" id="SNT57621.1"/>
    </source>
</evidence>
<evidence type="ECO:0000313" key="2">
    <source>
        <dbReference type="Proteomes" id="UP000198282"/>
    </source>
</evidence>
<dbReference type="RefSeq" id="WP_179282475.1">
    <property type="nucleotide sequence ID" value="NZ_FZOD01000067.1"/>
</dbReference>
<dbReference type="EMBL" id="FZOD01000067">
    <property type="protein sequence ID" value="SNT57621.1"/>
    <property type="molecule type" value="Genomic_DNA"/>
</dbReference>
<dbReference type="Proteomes" id="UP000198282">
    <property type="component" value="Unassembled WGS sequence"/>
</dbReference>
<name>A0A239NRS3_9ACTN</name>
<keyword evidence="2" id="KW-1185">Reference proteome</keyword>
<organism evidence="1 2">
    <name type="scientific">Streptosporangium subroseum</name>
    <dbReference type="NCBI Taxonomy" id="106412"/>
    <lineage>
        <taxon>Bacteria</taxon>
        <taxon>Bacillati</taxon>
        <taxon>Actinomycetota</taxon>
        <taxon>Actinomycetes</taxon>
        <taxon>Streptosporangiales</taxon>
        <taxon>Streptosporangiaceae</taxon>
        <taxon>Streptosporangium</taxon>
    </lineage>
</organism>
<dbReference type="AlphaFoldDB" id="A0A239NRS3"/>
<proteinExistence type="predicted"/>
<sequence length="53" mass="5583">MKCMLPACDDEEVRGLFSEALIAGDTAFQGIRASGEPVGVGAWPLSNPSEVEM</sequence>
<reference evidence="1 2" key="1">
    <citation type="submission" date="2017-06" db="EMBL/GenBank/DDBJ databases">
        <authorList>
            <person name="Kim H.J."/>
            <person name="Triplett B.A."/>
        </authorList>
    </citation>
    <scope>NUCLEOTIDE SEQUENCE [LARGE SCALE GENOMIC DNA]</scope>
    <source>
        <strain evidence="1 2">CGMCC 4.2132</strain>
    </source>
</reference>
<accession>A0A239NRS3</accession>
<gene>
    <name evidence="1" type="ORF">SAMN05216276_106724</name>
</gene>